<keyword evidence="1" id="KW-0732">Signal</keyword>
<feature type="chain" id="PRO_5012918018" evidence="1">
    <location>
        <begin position="23"/>
        <end position="60"/>
    </location>
</feature>
<proteinExistence type="predicted"/>
<accession>A0A232EEZ8</accession>
<evidence type="ECO:0000313" key="3">
    <source>
        <dbReference type="Proteomes" id="UP000215335"/>
    </source>
</evidence>
<evidence type="ECO:0000313" key="2">
    <source>
        <dbReference type="EMBL" id="OXU16913.1"/>
    </source>
</evidence>
<reference evidence="2 3" key="1">
    <citation type="journal article" date="2017" name="Curr. Biol.">
        <title>The Evolution of Venom by Co-option of Single-Copy Genes.</title>
        <authorList>
            <person name="Martinson E.O."/>
            <person name="Mrinalini"/>
            <person name="Kelkar Y.D."/>
            <person name="Chang C.H."/>
            <person name="Werren J.H."/>
        </authorList>
    </citation>
    <scope>NUCLEOTIDE SEQUENCE [LARGE SCALE GENOMIC DNA]</scope>
    <source>
        <strain evidence="2 3">Alberta</strain>
        <tissue evidence="2">Whole body</tissue>
    </source>
</reference>
<feature type="non-terminal residue" evidence="2">
    <location>
        <position position="60"/>
    </location>
</feature>
<keyword evidence="3" id="KW-1185">Reference proteome</keyword>
<name>A0A232EEZ8_9HYME</name>
<comment type="caution">
    <text evidence="2">The sequence shown here is derived from an EMBL/GenBank/DDBJ whole genome shotgun (WGS) entry which is preliminary data.</text>
</comment>
<sequence>AWWISIYLFLFLFACNEPNLLSRQWRHFHLSSSHGYAGVRMAVRHCRNCTTVLLSTICLM</sequence>
<feature type="signal peptide" evidence="1">
    <location>
        <begin position="1"/>
        <end position="22"/>
    </location>
</feature>
<dbReference type="AlphaFoldDB" id="A0A232EEZ8"/>
<feature type="non-terminal residue" evidence="2">
    <location>
        <position position="1"/>
    </location>
</feature>
<protein>
    <submittedName>
        <fullName evidence="2">Uncharacterized protein</fullName>
    </submittedName>
</protein>
<dbReference type="Proteomes" id="UP000215335">
    <property type="component" value="Unassembled WGS sequence"/>
</dbReference>
<organism evidence="2 3">
    <name type="scientific">Trichomalopsis sarcophagae</name>
    <dbReference type="NCBI Taxonomy" id="543379"/>
    <lineage>
        <taxon>Eukaryota</taxon>
        <taxon>Metazoa</taxon>
        <taxon>Ecdysozoa</taxon>
        <taxon>Arthropoda</taxon>
        <taxon>Hexapoda</taxon>
        <taxon>Insecta</taxon>
        <taxon>Pterygota</taxon>
        <taxon>Neoptera</taxon>
        <taxon>Endopterygota</taxon>
        <taxon>Hymenoptera</taxon>
        <taxon>Apocrita</taxon>
        <taxon>Proctotrupomorpha</taxon>
        <taxon>Chalcidoidea</taxon>
        <taxon>Pteromalidae</taxon>
        <taxon>Pteromalinae</taxon>
        <taxon>Trichomalopsis</taxon>
    </lineage>
</organism>
<gene>
    <name evidence="2" type="ORF">TSAR_013273</name>
</gene>
<evidence type="ECO:0000256" key="1">
    <source>
        <dbReference type="SAM" id="SignalP"/>
    </source>
</evidence>
<dbReference type="EMBL" id="NNAY01005188">
    <property type="protein sequence ID" value="OXU16913.1"/>
    <property type="molecule type" value="Genomic_DNA"/>
</dbReference>